<evidence type="ECO:0000256" key="1">
    <source>
        <dbReference type="ARBA" id="ARBA00022614"/>
    </source>
</evidence>
<evidence type="ECO:0000313" key="13">
    <source>
        <dbReference type="Proteomes" id="UP001459277"/>
    </source>
</evidence>
<dbReference type="Pfam" id="PF00931">
    <property type="entry name" value="NB-ARC"/>
    <property type="match status" value="1"/>
</dbReference>
<dbReference type="SUPFAM" id="SSF52047">
    <property type="entry name" value="RNI-like"/>
    <property type="match status" value="1"/>
</dbReference>
<comment type="caution">
    <text evidence="12">The sequence shown here is derived from an EMBL/GenBank/DDBJ whole genome shotgun (WGS) entry which is preliminary data.</text>
</comment>
<name>A0AAW2DA59_9ROSI</name>
<dbReference type="GO" id="GO:0005524">
    <property type="term" value="F:ATP binding"/>
    <property type="evidence" value="ECO:0007669"/>
    <property type="project" value="UniProtKB-KW"/>
</dbReference>
<keyword evidence="3" id="KW-0547">Nucleotide-binding</keyword>
<dbReference type="PANTHER" id="PTHR36766">
    <property type="entry name" value="PLANT BROAD-SPECTRUM MILDEW RESISTANCE PROTEIN RPW8"/>
    <property type="match status" value="1"/>
</dbReference>
<evidence type="ECO:0000256" key="6">
    <source>
        <dbReference type="SAM" id="MobiDB-lite"/>
    </source>
</evidence>
<dbReference type="Gene3D" id="3.40.50.300">
    <property type="entry name" value="P-loop containing nucleotide triphosphate hydrolases"/>
    <property type="match status" value="1"/>
</dbReference>
<evidence type="ECO:0000259" key="8">
    <source>
        <dbReference type="Pfam" id="PF18052"/>
    </source>
</evidence>
<dbReference type="SUPFAM" id="SSF52058">
    <property type="entry name" value="L domain-like"/>
    <property type="match status" value="1"/>
</dbReference>
<evidence type="ECO:0000256" key="3">
    <source>
        <dbReference type="ARBA" id="ARBA00022741"/>
    </source>
</evidence>
<reference evidence="12 13" key="1">
    <citation type="submission" date="2024-01" db="EMBL/GenBank/DDBJ databases">
        <title>A telomere-to-telomere, gap-free genome of sweet tea (Lithocarpus litseifolius).</title>
        <authorList>
            <person name="Zhou J."/>
        </authorList>
    </citation>
    <scope>NUCLEOTIDE SEQUENCE [LARGE SCALE GENOMIC DNA]</scope>
    <source>
        <strain evidence="12">Zhou-2022a</strain>
        <tissue evidence="12">Leaf</tissue>
    </source>
</reference>
<dbReference type="InterPro" id="IPR041118">
    <property type="entry name" value="Rx_N"/>
</dbReference>
<dbReference type="InterPro" id="IPR038005">
    <property type="entry name" value="RX-like_CC"/>
</dbReference>
<feature type="compositionally biased region" description="Polar residues" evidence="6">
    <location>
        <begin position="1106"/>
        <end position="1124"/>
    </location>
</feature>
<dbReference type="InterPro" id="IPR032675">
    <property type="entry name" value="LRR_dom_sf"/>
</dbReference>
<dbReference type="GO" id="GO:0006952">
    <property type="term" value="P:defense response"/>
    <property type="evidence" value="ECO:0007669"/>
    <property type="project" value="UniProtKB-KW"/>
</dbReference>
<dbReference type="Pfam" id="PF23598">
    <property type="entry name" value="LRR_14"/>
    <property type="match status" value="1"/>
</dbReference>
<evidence type="ECO:0000256" key="2">
    <source>
        <dbReference type="ARBA" id="ARBA00022737"/>
    </source>
</evidence>
<dbReference type="Gene3D" id="3.80.10.10">
    <property type="entry name" value="Ribonuclease Inhibitor"/>
    <property type="match status" value="3"/>
</dbReference>
<evidence type="ECO:0000313" key="12">
    <source>
        <dbReference type="EMBL" id="KAL0007241.1"/>
    </source>
</evidence>
<dbReference type="CDD" id="cd14798">
    <property type="entry name" value="RX-CC_like"/>
    <property type="match status" value="1"/>
</dbReference>
<dbReference type="EMBL" id="JAZDWU010000003">
    <property type="protein sequence ID" value="KAL0007241.1"/>
    <property type="molecule type" value="Genomic_DNA"/>
</dbReference>
<dbReference type="Pfam" id="PF23559">
    <property type="entry name" value="WHD_DRP"/>
    <property type="match status" value="1"/>
</dbReference>
<dbReference type="PANTHER" id="PTHR36766:SF38">
    <property type="entry name" value="DISEASE RESISTANCE PROTEIN RGA3"/>
    <property type="match status" value="1"/>
</dbReference>
<keyword evidence="2" id="KW-0677">Repeat</keyword>
<feature type="domain" description="Disease resistance N-terminal" evidence="8">
    <location>
        <begin position="12"/>
        <end position="97"/>
    </location>
</feature>
<dbReference type="Gene3D" id="1.10.10.10">
    <property type="entry name" value="Winged helix-like DNA-binding domain superfamily/Winged helix DNA-binding domain"/>
    <property type="match status" value="1"/>
</dbReference>
<keyword evidence="1" id="KW-0433">Leucine-rich repeat</keyword>
<organism evidence="12 13">
    <name type="scientific">Lithocarpus litseifolius</name>
    <dbReference type="NCBI Taxonomy" id="425828"/>
    <lineage>
        <taxon>Eukaryota</taxon>
        <taxon>Viridiplantae</taxon>
        <taxon>Streptophyta</taxon>
        <taxon>Embryophyta</taxon>
        <taxon>Tracheophyta</taxon>
        <taxon>Spermatophyta</taxon>
        <taxon>Magnoliopsida</taxon>
        <taxon>eudicotyledons</taxon>
        <taxon>Gunneridae</taxon>
        <taxon>Pentapetalae</taxon>
        <taxon>rosids</taxon>
        <taxon>fabids</taxon>
        <taxon>Fagales</taxon>
        <taxon>Fagaceae</taxon>
        <taxon>Lithocarpus</taxon>
    </lineage>
</organism>
<gene>
    <name evidence="12" type="ORF">SO802_008743</name>
</gene>
<dbReference type="GO" id="GO:0043531">
    <property type="term" value="F:ADP binding"/>
    <property type="evidence" value="ECO:0007669"/>
    <property type="project" value="InterPro"/>
</dbReference>
<protein>
    <recommendedName>
        <fullName evidence="14">Disease resistance protein RGA3</fullName>
    </recommendedName>
</protein>
<evidence type="ECO:0000256" key="5">
    <source>
        <dbReference type="ARBA" id="ARBA00022840"/>
    </source>
</evidence>
<dbReference type="Pfam" id="PF25019">
    <property type="entry name" value="LRR_R13L1-DRL21"/>
    <property type="match status" value="1"/>
</dbReference>
<evidence type="ECO:0000256" key="4">
    <source>
        <dbReference type="ARBA" id="ARBA00022821"/>
    </source>
</evidence>
<keyword evidence="13" id="KW-1185">Reference proteome</keyword>
<evidence type="ECO:0000259" key="10">
    <source>
        <dbReference type="Pfam" id="PF23598"/>
    </source>
</evidence>
<dbReference type="InterPro" id="IPR056789">
    <property type="entry name" value="LRR_R13L1-DRL21"/>
</dbReference>
<feature type="domain" description="R13L1/DRL21-like LRR repeat region" evidence="11">
    <location>
        <begin position="697"/>
        <end position="822"/>
    </location>
</feature>
<evidence type="ECO:0000259" key="11">
    <source>
        <dbReference type="Pfam" id="PF25019"/>
    </source>
</evidence>
<dbReference type="Gene3D" id="1.10.8.430">
    <property type="entry name" value="Helical domain of apoptotic protease-activating factors"/>
    <property type="match status" value="1"/>
</dbReference>
<evidence type="ECO:0008006" key="14">
    <source>
        <dbReference type="Google" id="ProtNLM"/>
    </source>
</evidence>
<dbReference type="Proteomes" id="UP001459277">
    <property type="component" value="Unassembled WGS sequence"/>
</dbReference>
<feature type="domain" description="Disease resistance R13L4/SHOC-2-like LRR" evidence="10">
    <location>
        <begin position="967"/>
        <end position="1074"/>
    </location>
</feature>
<dbReference type="InterPro" id="IPR027417">
    <property type="entry name" value="P-loop_NTPase"/>
</dbReference>
<proteinExistence type="predicted"/>
<dbReference type="InterPro" id="IPR042197">
    <property type="entry name" value="Apaf_helical"/>
</dbReference>
<keyword evidence="4" id="KW-0611">Plant defense</keyword>
<accession>A0AAW2DA59</accession>
<dbReference type="PRINTS" id="PR00364">
    <property type="entry name" value="DISEASERSIST"/>
</dbReference>
<sequence length="1179" mass="134218">MAEGALFDLAGKVINVLGSLIAQEVKLAFGVKTDIEYLRNTVSTIQAVILDAEKQSSDSHQIKDWLSKLKDVLHDADDLVDDFSTQVLRRKVMSGNKMKKEVRLFFSSSNQLYFSVKMGHELKAIRKRLNAIADDRMRFNLNENCNEPQVMNRGRETCSFAPEDEVIGREDDKKEIMERLFDDNVEENISIIPIVGIGGLGKTTLAQLVYNDENVKRNFEPKLWVCISDTFDVKRIVKEILKQLTETTHGESLEILQNKLREKLNGKKYLIVLDDLWNEDSNKWLPLRNLLKVGARGSRILITTRSSKVAEITGTTTTHELEGLDPKKAWSLFVKMAFKKGKETENQTLVTLGKQIVGKCFGVPLAIRTIGSLLYDKTTEIEWQSFLDDELSKLAQQENDISFTLKLSYDHLPSHLKHCFAYCRLFPKDYRFKVVTLIDLWAAQGFIVLEGPKQRFVDIGRKYFMELLWRSFFQDIKNDEWGNIQSCKMHDLVHDLAIFVSGTDSAILNSSGENVIEKVHHVSFDLLDSPRQFSIRGANKRKIQTVLAASVGGKLGNLTCDALISNLSYLRTLDLSCLGLQVVPCSIGELCHLRYLDLSLNEHIEFLPNSITKLVNLQTLKLYYCGSLKELPLGIKNLVNLRQLDIFGCNRLTHMPLGLGHLISLEILPRFVLREGGSKASSGSRYKKKQAKSGGGLSELKELSNLGGSLAIYKLGHGEDDMLECKAANMNQKQHLQGLRLFWNKEWDDGETECYDDMSLEGLQPHPNLKQLELYYYMGVRIPGWVSSLTNLIHFQLEDNKRLQHLPPLNQLPFLKVVSLWYMEALEYISDEDSVSNVLGASSSSSSSSKTPFFPSLSFLELRFCPKLKGWWRNSDDNEPHHLLLPSFPPPLSTLQIHNCPNLTSMPPFPYLKERLELKSCSWKVLEQTMKMGAATTSTYFPLSQLQTLELRFINDLEFLPEEGLRNLVSLRKLHIESCDGLSSLHWIGSLTSLQTLEIWQCHNLTSLSQEIRNLTSLKELYIYDCSNLMSLPQEIRNLTSLIQLRIYDCHNLTSLPQEIRNLTSLKELSIWDCSLLGQRCKRQMGEDWPFIAHVPRVSVDCQNQQEVTISSEPSDAEPSNTKPSDVEPSDAEPTEAKNKLGYKIRTPIQKLQLCNRIVANLVEFRREEYDQETNTPGN</sequence>
<feature type="domain" description="Disease resistance protein winged helix" evidence="9">
    <location>
        <begin position="425"/>
        <end position="497"/>
    </location>
</feature>
<dbReference type="SUPFAM" id="SSF52540">
    <property type="entry name" value="P-loop containing nucleoside triphosphate hydrolases"/>
    <property type="match status" value="1"/>
</dbReference>
<dbReference type="InterPro" id="IPR036388">
    <property type="entry name" value="WH-like_DNA-bd_sf"/>
</dbReference>
<dbReference type="Pfam" id="PF18052">
    <property type="entry name" value="Rx_N"/>
    <property type="match status" value="1"/>
</dbReference>
<evidence type="ECO:0000259" key="7">
    <source>
        <dbReference type="Pfam" id="PF00931"/>
    </source>
</evidence>
<dbReference type="InterPro" id="IPR058922">
    <property type="entry name" value="WHD_DRP"/>
</dbReference>
<keyword evidence="5" id="KW-0067">ATP-binding</keyword>
<dbReference type="FunFam" id="3.40.50.300:FF:001091">
    <property type="entry name" value="Probable disease resistance protein At1g61300"/>
    <property type="match status" value="1"/>
</dbReference>
<dbReference type="InterPro" id="IPR002182">
    <property type="entry name" value="NB-ARC"/>
</dbReference>
<dbReference type="FunFam" id="1.10.10.10:FF:000322">
    <property type="entry name" value="Probable disease resistance protein At1g63360"/>
    <property type="match status" value="1"/>
</dbReference>
<dbReference type="InterPro" id="IPR055414">
    <property type="entry name" value="LRR_R13L4/SHOC2-like"/>
</dbReference>
<evidence type="ECO:0000259" key="9">
    <source>
        <dbReference type="Pfam" id="PF23559"/>
    </source>
</evidence>
<feature type="domain" description="NB-ARC" evidence="7">
    <location>
        <begin position="170"/>
        <end position="340"/>
    </location>
</feature>
<dbReference type="Gene3D" id="1.20.5.4130">
    <property type="match status" value="1"/>
</dbReference>
<dbReference type="AlphaFoldDB" id="A0AAW2DA59"/>
<dbReference type="GO" id="GO:0051707">
    <property type="term" value="P:response to other organism"/>
    <property type="evidence" value="ECO:0007669"/>
    <property type="project" value="UniProtKB-ARBA"/>
</dbReference>
<feature type="region of interest" description="Disordered" evidence="6">
    <location>
        <begin position="1106"/>
        <end position="1142"/>
    </location>
</feature>